<name>A0A822ZHU4_NELNU</name>
<reference evidence="2 3" key="1">
    <citation type="journal article" date="2020" name="Mol. Biol. Evol.">
        <title>Distinct Expression and Methylation Patterns for Genes with Different Fates following a Single Whole-Genome Duplication in Flowering Plants.</title>
        <authorList>
            <person name="Shi T."/>
            <person name="Rahmani R.S."/>
            <person name="Gugger P.F."/>
            <person name="Wang M."/>
            <person name="Li H."/>
            <person name="Zhang Y."/>
            <person name="Li Z."/>
            <person name="Wang Q."/>
            <person name="Van de Peer Y."/>
            <person name="Marchal K."/>
            <person name="Chen J."/>
        </authorList>
    </citation>
    <scope>NUCLEOTIDE SEQUENCE [LARGE SCALE GENOMIC DNA]</scope>
    <source>
        <tissue evidence="2">Leaf</tissue>
    </source>
</reference>
<proteinExistence type="predicted"/>
<feature type="compositionally biased region" description="Basic and acidic residues" evidence="1">
    <location>
        <begin position="23"/>
        <end position="35"/>
    </location>
</feature>
<evidence type="ECO:0000313" key="3">
    <source>
        <dbReference type="Proteomes" id="UP000607653"/>
    </source>
</evidence>
<protein>
    <submittedName>
        <fullName evidence="2">Uncharacterized protein</fullName>
    </submittedName>
</protein>
<evidence type="ECO:0000256" key="1">
    <source>
        <dbReference type="SAM" id="MobiDB-lite"/>
    </source>
</evidence>
<dbReference type="Proteomes" id="UP000607653">
    <property type="component" value="Unassembled WGS sequence"/>
</dbReference>
<keyword evidence="3" id="KW-1185">Reference proteome</keyword>
<dbReference type="AlphaFoldDB" id="A0A822ZHU4"/>
<accession>A0A822ZHU4</accession>
<organism evidence="2 3">
    <name type="scientific">Nelumbo nucifera</name>
    <name type="common">Sacred lotus</name>
    <dbReference type="NCBI Taxonomy" id="4432"/>
    <lineage>
        <taxon>Eukaryota</taxon>
        <taxon>Viridiplantae</taxon>
        <taxon>Streptophyta</taxon>
        <taxon>Embryophyta</taxon>
        <taxon>Tracheophyta</taxon>
        <taxon>Spermatophyta</taxon>
        <taxon>Magnoliopsida</taxon>
        <taxon>Proteales</taxon>
        <taxon>Nelumbonaceae</taxon>
        <taxon>Nelumbo</taxon>
    </lineage>
</organism>
<dbReference type="EMBL" id="DUZY01000006">
    <property type="protein sequence ID" value="DAD44100.1"/>
    <property type="molecule type" value="Genomic_DNA"/>
</dbReference>
<gene>
    <name evidence="2" type="ORF">HUJ06_002330</name>
</gene>
<sequence>MLASHFVDFLGDSQGKSLINTGKNKEEKVGAGDKP</sequence>
<feature type="region of interest" description="Disordered" evidence="1">
    <location>
        <begin position="13"/>
        <end position="35"/>
    </location>
</feature>
<evidence type="ECO:0000313" key="2">
    <source>
        <dbReference type="EMBL" id="DAD44100.1"/>
    </source>
</evidence>
<comment type="caution">
    <text evidence="2">The sequence shown here is derived from an EMBL/GenBank/DDBJ whole genome shotgun (WGS) entry which is preliminary data.</text>
</comment>